<dbReference type="Pfam" id="PF02798">
    <property type="entry name" value="GST_N"/>
    <property type="match status" value="1"/>
</dbReference>
<dbReference type="InterPro" id="IPR036282">
    <property type="entry name" value="Glutathione-S-Trfase_C_sf"/>
</dbReference>
<dbReference type="SFLD" id="SFLDS00019">
    <property type="entry name" value="Glutathione_Transferase_(cytos"/>
    <property type="match status" value="1"/>
</dbReference>
<comment type="caution">
    <text evidence="4">The sequence shown here is derived from an EMBL/GenBank/DDBJ whole genome shotgun (WGS) entry which is preliminary data.</text>
</comment>
<dbReference type="SUPFAM" id="SSF47616">
    <property type="entry name" value="GST C-terminal domain-like"/>
    <property type="match status" value="1"/>
</dbReference>
<feature type="domain" description="GST N-terminal" evidence="2">
    <location>
        <begin position="1"/>
        <end position="92"/>
    </location>
</feature>
<dbReference type="InterPro" id="IPR004046">
    <property type="entry name" value="GST_C"/>
</dbReference>
<dbReference type="InterPro" id="IPR010987">
    <property type="entry name" value="Glutathione-S-Trfase_C-like"/>
</dbReference>
<dbReference type="EMBL" id="JALGCL010000006">
    <property type="protein sequence ID" value="MCJ0826839.1"/>
    <property type="molecule type" value="Genomic_DNA"/>
</dbReference>
<evidence type="ECO:0000313" key="4">
    <source>
        <dbReference type="EMBL" id="MCJ0826839.1"/>
    </source>
</evidence>
<dbReference type="CDD" id="cd03048">
    <property type="entry name" value="GST_N_Ure2p_like"/>
    <property type="match status" value="1"/>
</dbReference>
<dbReference type="Gene3D" id="1.20.1050.10">
    <property type="match status" value="1"/>
</dbReference>
<name>A0ABT0A780_9GAMM</name>
<reference evidence="4 5" key="1">
    <citation type="submission" date="2022-03" db="EMBL/GenBank/DDBJ databases">
        <title>Luteimonas soily sp. nov., a novel bacterium isolated from the soil.</title>
        <authorList>
            <person name="Zhang X."/>
        </authorList>
    </citation>
    <scope>NUCLEOTIDE SEQUENCE [LARGE SCALE GENOMIC DNA]</scope>
    <source>
        <strain evidence="4 5">50</strain>
    </source>
</reference>
<dbReference type="SUPFAM" id="SSF52833">
    <property type="entry name" value="Thioredoxin-like"/>
    <property type="match status" value="1"/>
</dbReference>
<keyword evidence="5" id="KW-1185">Reference proteome</keyword>
<sequence>MIDLHYWPTPNGHKVTLLLEELAELGQPQDYRIVPVDIGRGAQFAPDYLRISPNNKMPAIVDHAPADGGAPIPVFESGAILLYLAEKSGRFLGVPEGADAGTALRQRIVVNEWLFWQMGGLGPMTGQYGHFHVYAPEAIGYARERYRNEAERLLGVLDRRLQGREFIAGEAYSIADMACHPWINPYGRAPLDLAPFAEVRRWHAAIAARPAVQRAYGLASQVNPDAGKPMSDAEKRILFGQRARKVG</sequence>
<accession>A0ABT0A780</accession>
<dbReference type="InterPro" id="IPR040079">
    <property type="entry name" value="Glutathione_S-Trfase"/>
</dbReference>
<dbReference type="Pfam" id="PF00043">
    <property type="entry name" value="GST_C"/>
    <property type="match status" value="1"/>
</dbReference>
<organism evidence="4 5">
    <name type="scientific">Cognatiluteimonas sedimenti</name>
    <dbReference type="NCBI Taxonomy" id="2927791"/>
    <lineage>
        <taxon>Bacteria</taxon>
        <taxon>Pseudomonadati</taxon>
        <taxon>Pseudomonadota</taxon>
        <taxon>Gammaproteobacteria</taxon>
        <taxon>Lysobacterales</taxon>
        <taxon>Lysobacteraceae</taxon>
        <taxon>Cognatiluteimonas</taxon>
    </lineage>
</organism>
<evidence type="ECO:0000259" key="2">
    <source>
        <dbReference type="PROSITE" id="PS50404"/>
    </source>
</evidence>
<evidence type="ECO:0000256" key="1">
    <source>
        <dbReference type="RuleBase" id="RU003494"/>
    </source>
</evidence>
<evidence type="ECO:0000259" key="3">
    <source>
        <dbReference type="PROSITE" id="PS50405"/>
    </source>
</evidence>
<evidence type="ECO:0000313" key="5">
    <source>
        <dbReference type="Proteomes" id="UP001165423"/>
    </source>
</evidence>
<dbReference type="PROSITE" id="PS50404">
    <property type="entry name" value="GST_NTER"/>
    <property type="match status" value="1"/>
</dbReference>
<protein>
    <submittedName>
        <fullName evidence="4">Glutathione S-transferase N-terminal domain-containing protein</fullName>
    </submittedName>
</protein>
<comment type="similarity">
    <text evidence="1">Belongs to the GST superfamily.</text>
</comment>
<dbReference type="InterPro" id="IPR004045">
    <property type="entry name" value="Glutathione_S-Trfase_N"/>
</dbReference>
<dbReference type="PANTHER" id="PTHR44051:SF19">
    <property type="entry name" value="DISULFIDE-BOND OXIDOREDUCTASE YFCG"/>
    <property type="match status" value="1"/>
</dbReference>
<gene>
    <name evidence="4" type="ORF">MQC88_12900</name>
</gene>
<dbReference type="RefSeq" id="WP_243322773.1">
    <property type="nucleotide sequence ID" value="NZ_JALGCL010000006.1"/>
</dbReference>
<dbReference type="PROSITE" id="PS50405">
    <property type="entry name" value="GST_CTER"/>
    <property type="match status" value="1"/>
</dbReference>
<dbReference type="InterPro" id="IPR036249">
    <property type="entry name" value="Thioredoxin-like_sf"/>
</dbReference>
<dbReference type="SFLD" id="SFLDG01151">
    <property type="entry name" value="Main.2:_Nu-like"/>
    <property type="match status" value="1"/>
</dbReference>
<feature type="domain" description="GST C-terminal" evidence="3">
    <location>
        <begin position="103"/>
        <end position="226"/>
    </location>
</feature>
<proteinExistence type="inferred from homology"/>
<dbReference type="Gene3D" id="3.40.30.10">
    <property type="entry name" value="Glutaredoxin"/>
    <property type="match status" value="1"/>
</dbReference>
<dbReference type="SFLD" id="SFLDG00358">
    <property type="entry name" value="Main_(cytGST)"/>
    <property type="match status" value="1"/>
</dbReference>
<dbReference type="PANTHER" id="PTHR44051">
    <property type="entry name" value="GLUTATHIONE S-TRANSFERASE-RELATED"/>
    <property type="match status" value="1"/>
</dbReference>
<dbReference type="Proteomes" id="UP001165423">
    <property type="component" value="Unassembled WGS sequence"/>
</dbReference>